<dbReference type="GeneID" id="81466633"/>
<reference evidence="1" key="2">
    <citation type="journal article" date="2023" name="IMA Fungus">
        <title>Comparative genomic study of the Penicillium genus elucidates a diverse pangenome and 15 lateral gene transfer events.</title>
        <authorList>
            <person name="Petersen C."/>
            <person name="Sorensen T."/>
            <person name="Nielsen M.R."/>
            <person name="Sondergaard T.E."/>
            <person name="Sorensen J.L."/>
            <person name="Fitzpatrick D.A."/>
            <person name="Frisvad J.C."/>
            <person name="Nielsen K.L."/>
        </authorList>
    </citation>
    <scope>NUCLEOTIDE SEQUENCE</scope>
    <source>
        <strain evidence="1">IBT 3081</strain>
    </source>
</reference>
<sequence length="81" mass="9390">MSKDVRVICNINTGVRAQAHHYSWKMMDLNTTIMKLQLPGKTVVFEYYFDQRVGGGQSDRIYLDYMPFGLRIDASLTITRL</sequence>
<accession>A0A9W9UZF8</accession>
<comment type="caution">
    <text evidence="1">The sequence shown here is derived from an EMBL/GenBank/DDBJ whole genome shotgun (WGS) entry which is preliminary data.</text>
</comment>
<evidence type="ECO:0000313" key="1">
    <source>
        <dbReference type="EMBL" id="KAJ5360536.1"/>
    </source>
</evidence>
<keyword evidence="2" id="KW-1185">Reference proteome</keyword>
<proteinExistence type="predicted"/>
<name>A0A9W9UZF8_9EURO</name>
<dbReference type="RefSeq" id="XP_056576022.1">
    <property type="nucleotide sequence ID" value="XM_056727450.1"/>
</dbReference>
<dbReference type="Proteomes" id="UP001147752">
    <property type="component" value="Unassembled WGS sequence"/>
</dbReference>
<evidence type="ECO:0000313" key="2">
    <source>
        <dbReference type="Proteomes" id="UP001147752"/>
    </source>
</evidence>
<dbReference type="EMBL" id="JAPZBT010000004">
    <property type="protein sequence ID" value="KAJ5360536.1"/>
    <property type="molecule type" value="Genomic_DNA"/>
</dbReference>
<protein>
    <submittedName>
        <fullName evidence="1">Uncharacterized protein</fullName>
    </submittedName>
</protein>
<reference evidence="1" key="1">
    <citation type="submission" date="2022-12" db="EMBL/GenBank/DDBJ databases">
        <authorList>
            <person name="Petersen C."/>
        </authorList>
    </citation>
    <scope>NUCLEOTIDE SEQUENCE</scope>
    <source>
        <strain evidence="1">IBT 3081</strain>
    </source>
</reference>
<gene>
    <name evidence="1" type="ORF">N7517_009727</name>
</gene>
<dbReference type="AlphaFoldDB" id="A0A9W9UZF8"/>
<organism evidence="1 2">
    <name type="scientific">Penicillium concentricum</name>
    <dbReference type="NCBI Taxonomy" id="293559"/>
    <lineage>
        <taxon>Eukaryota</taxon>
        <taxon>Fungi</taxon>
        <taxon>Dikarya</taxon>
        <taxon>Ascomycota</taxon>
        <taxon>Pezizomycotina</taxon>
        <taxon>Eurotiomycetes</taxon>
        <taxon>Eurotiomycetidae</taxon>
        <taxon>Eurotiales</taxon>
        <taxon>Aspergillaceae</taxon>
        <taxon>Penicillium</taxon>
    </lineage>
</organism>